<organism evidence="3 4">
    <name type="scientific">Acropora cervicornis</name>
    <name type="common">Staghorn coral</name>
    <dbReference type="NCBI Taxonomy" id="6130"/>
    <lineage>
        <taxon>Eukaryota</taxon>
        <taxon>Metazoa</taxon>
        <taxon>Cnidaria</taxon>
        <taxon>Anthozoa</taxon>
        <taxon>Hexacorallia</taxon>
        <taxon>Scleractinia</taxon>
        <taxon>Astrocoeniina</taxon>
        <taxon>Acroporidae</taxon>
        <taxon>Acropora</taxon>
    </lineage>
</organism>
<feature type="transmembrane region" description="Helical" evidence="1">
    <location>
        <begin position="173"/>
        <end position="197"/>
    </location>
</feature>
<accession>A0AAD9PQM5</accession>
<comment type="caution">
    <text evidence="3">The sequence shown here is derived from an EMBL/GenBank/DDBJ whole genome shotgun (WGS) entry which is preliminary data.</text>
</comment>
<proteinExistence type="predicted"/>
<feature type="domain" description="S-Me-THD N-terminal" evidence="2">
    <location>
        <begin position="29"/>
        <end position="93"/>
    </location>
</feature>
<sequence length="269" mass="30250">MKLPFVEFFFWGFVERGHCPGDEPSPDTKPIALLCGEMGGISTTEPLEVGGDEKVCILDADGMGLANPNTQMFLPYVYGRPISFSAMGDEKRKNRNVLCQIPRGYGEDLKNSLDLKISQESRTSTSPNATRGDTGKNGLLYYLTFEWRLRLGKFLLTYVMTILRTFSCKIHNLSFHIIITASWLFSLVFISPMFLGMKVTNSVCVDTWTGLEWIPKVMTSAVNVVVFGPLLVMVALYSRVVHTLWFKSNDGNQISNQQKGVIRVRKRVT</sequence>
<protein>
    <recommendedName>
        <fullName evidence="2">S-Me-THD N-terminal domain-containing protein</fullName>
    </recommendedName>
</protein>
<dbReference type="AlphaFoldDB" id="A0AAD9PQM5"/>
<reference evidence="3" key="1">
    <citation type="journal article" date="2023" name="G3 (Bethesda)">
        <title>Whole genome assembly and annotation of the endangered Caribbean coral Acropora cervicornis.</title>
        <authorList>
            <person name="Selwyn J.D."/>
            <person name="Vollmer S.V."/>
        </authorList>
    </citation>
    <scope>NUCLEOTIDE SEQUENCE</scope>
    <source>
        <strain evidence="3">K2</strain>
    </source>
</reference>
<keyword evidence="1" id="KW-0472">Membrane</keyword>
<keyword evidence="1" id="KW-0812">Transmembrane</keyword>
<keyword evidence="1" id="KW-1133">Transmembrane helix</keyword>
<dbReference type="Proteomes" id="UP001249851">
    <property type="component" value="Unassembled WGS sequence"/>
</dbReference>
<gene>
    <name evidence="3" type="ORF">P5673_032830</name>
</gene>
<dbReference type="InterPro" id="IPR027479">
    <property type="entry name" value="S-Me-THD_N_sf"/>
</dbReference>
<dbReference type="EMBL" id="JARQWQ010000195">
    <property type="protein sequence ID" value="KAK2547274.1"/>
    <property type="molecule type" value="Genomic_DNA"/>
</dbReference>
<dbReference type="SUPFAM" id="SSF81321">
    <property type="entry name" value="Family A G protein-coupled receptor-like"/>
    <property type="match status" value="1"/>
</dbReference>
<dbReference type="Gene3D" id="1.20.1070.10">
    <property type="entry name" value="Rhodopsin 7-helix transmembrane proteins"/>
    <property type="match status" value="1"/>
</dbReference>
<dbReference type="Pfam" id="PF06032">
    <property type="entry name" value="S-Me-THD_N"/>
    <property type="match status" value="1"/>
</dbReference>
<dbReference type="SUPFAM" id="SSF160991">
    <property type="entry name" value="CV3147-like"/>
    <property type="match status" value="1"/>
</dbReference>
<feature type="transmembrane region" description="Helical" evidence="1">
    <location>
        <begin position="217"/>
        <end position="237"/>
    </location>
</feature>
<keyword evidence="4" id="KW-1185">Reference proteome</keyword>
<evidence type="ECO:0000313" key="4">
    <source>
        <dbReference type="Proteomes" id="UP001249851"/>
    </source>
</evidence>
<reference evidence="3" key="2">
    <citation type="journal article" date="2023" name="Science">
        <title>Genomic signatures of disease resistance in endangered staghorn corals.</title>
        <authorList>
            <person name="Vollmer S.V."/>
            <person name="Selwyn J.D."/>
            <person name="Despard B.A."/>
            <person name="Roesel C.L."/>
        </authorList>
    </citation>
    <scope>NUCLEOTIDE SEQUENCE</scope>
    <source>
        <strain evidence="3">K2</strain>
    </source>
</reference>
<evidence type="ECO:0000256" key="1">
    <source>
        <dbReference type="SAM" id="Phobius"/>
    </source>
</evidence>
<evidence type="ECO:0000259" key="2">
    <source>
        <dbReference type="Pfam" id="PF06032"/>
    </source>
</evidence>
<dbReference type="Gene3D" id="3.40.1610.10">
    <property type="entry name" value="CV3147-like domain"/>
    <property type="match status" value="1"/>
</dbReference>
<dbReference type="InterPro" id="IPR010318">
    <property type="entry name" value="S-Me-THD_N"/>
</dbReference>
<name>A0AAD9PQM5_ACRCE</name>
<evidence type="ECO:0000313" key="3">
    <source>
        <dbReference type="EMBL" id="KAK2547274.1"/>
    </source>
</evidence>